<accession>A0AAX4PHC9</accession>
<dbReference type="Pfam" id="PF01302">
    <property type="entry name" value="CAP_GLY"/>
    <property type="match status" value="1"/>
</dbReference>
<dbReference type="InterPro" id="IPR032675">
    <property type="entry name" value="LRR_dom_sf"/>
</dbReference>
<dbReference type="Gene3D" id="3.10.20.90">
    <property type="entry name" value="Phosphatidylinositol 3-kinase Catalytic Subunit, Chain A, domain 1"/>
    <property type="match status" value="1"/>
</dbReference>
<gene>
    <name evidence="8" type="ORF">HKI87_12g69580</name>
</gene>
<dbReference type="AlphaFoldDB" id="A0AAX4PHC9"/>
<dbReference type="InterPro" id="IPR029071">
    <property type="entry name" value="Ubiquitin-like_domsf"/>
</dbReference>
<dbReference type="GO" id="GO:0005930">
    <property type="term" value="C:axoneme"/>
    <property type="evidence" value="ECO:0007669"/>
    <property type="project" value="UniProtKB-SubCell"/>
</dbReference>
<proteinExistence type="predicted"/>
<evidence type="ECO:0000256" key="5">
    <source>
        <dbReference type="ARBA" id="ARBA00022737"/>
    </source>
</evidence>
<dbReference type="InterPro" id="IPR000938">
    <property type="entry name" value="CAP-Gly_domain"/>
</dbReference>
<dbReference type="PROSITE" id="PS50245">
    <property type="entry name" value="CAP_GLY_2"/>
    <property type="match status" value="1"/>
</dbReference>
<feature type="domain" description="CAP-Gly" evidence="7">
    <location>
        <begin position="43"/>
        <end position="90"/>
    </location>
</feature>
<dbReference type="SMART" id="SM00369">
    <property type="entry name" value="LRR_TYP"/>
    <property type="match status" value="4"/>
</dbReference>
<dbReference type="EMBL" id="CP151512">
    <property type="protein sequence ID" value="WZN65400.1"/>
    <property type="molecule type" value="Genomic_DNA"/>
</dbReference>
<dbReference type="SUPFAM" id="SSF52058">
    <property type="entry name" value="L domain-like"/>
    <property type="match status" value="1"/>
</dbReference>
<keyword evidence="6" id="KW-0143">Chaperone</keyword>
<dbReference type="Proteomes" id="UP001472866">
    <property type="component" value="Chromosome 12"/>
</dbReference>
<reference evidence="8 9" key="1">
    <citation type="submission" date="2024-03" db="EMBL/GenBank/DDBJ databases">
        <title>Complete genome sequence of the green alga Chloropicon roscoffensis RCC1871.</title>
        <authorList>
            <person name="Lemieux C."/>
            <person name="Pombert J.-F."/>
            <person name="Otis C."/>
            <person name="Turmel M."/>
        </authorList>
    </citation>
    <scope>NUCLEOTIDE SEQUENCE [LARGE SCALE GENOMIC DNA]</scope>
    <source>
        <strain evidence="8 9">RCC1871</strain>
    </source>
</reference>
<evidence type="ECO:0000256" key="3">
    <source>
        <dbReference type="ARBA" id="ARBA00022490"/>
    </source>
</evidence>
<dbReference type="SMART" id="SM01052">
    <property type="entry name" value="CAP_GLY"/>
    <property type="match status" value="1"/>
</dbReference>
<name>A0AAX4PHC9_9CHLO</name>
<dbReference type="InterPro" id="IPR036859">
    <property type="entry name" value="CAP-Gly_dom_sf"/>
</dbReference>
<evidence type="ECO:0000256" key="4">
    <source>
        <dbReference type="ARBA" id="ARBA00022614"/>
    </source>
</evidence>
<dbReference type="PROSITE" id="PS51450">
    <property type="entry name" value="LRR"/>
    <property type="match status" value="1"/>
</dbReference>
<sequence>MAEGLESTLRPSDRVLVSCRDVRDGDGKRKALVWEKATVRYVGNVNGQNGTWIGIEWDSTERGKHDGEVGGRRYFSCKKTWAPAPASFVREKRLKRGGSLVEEIKNKYCGSLDEDELECDMFIHTSSNHRLPVTLVGQDSILRQQSVLDELKAVYLNGSNLTHMGPAGEVSEVVPKIAELDLSSTLLGSWREVARLSAELPRLTLLDISRNDIDWAGSAAGGAVFANLRALVLNNCLVDWQTVACISANIPNLRELHVAGNRIASLRCEDVERSFGGVEALHLEENLISDWSEVETLASLPRLKKMYLGSNLLTEIARYSEENRPGFGALETLFLSDNALGSWADVDALHHLQGLKEVRVSGCKFLEKLDMVESRLSVIARLPNVTRLNGSAVTNKERVDAEIGYLGEILTESVGKEVREVEAKHPQFQRLLKSYGNINKNVARGGAGGVQDRTTIGKTLLALKISCVAALGDPQPLSEIKKKLPSNLTLNKLRTLLQRLFKVSGARVFLRREGDDEPEELVHGEDTLQQLGVENGHSLLVTES</sequence>
<keyword evidence="9" id="KW-1185">Reference proteome</keyword>
<dbReference type="SUPFAM" id="SSF74924">
    <property type="entry name" value="Cap-Gly domain"/>
    <property type="match status" value="1"/>
</dbReference>
<dbReference type="InterPro" id="IPR001611">
    <property type="entry name" value="Leu-rich_rpt"/>
</dbReference>
<organism evidence="8 9">
    <name type="scientific">Chloropicon roscoffensis</name>
    <dbReference type="NCBI Taxonomy" id="1461544"/>
    <lineage>
        <taxon>Eukaryota</taxon>
        <taxon>Viridiplantae</taxon>
        <taxon>Chlorophyta</taxon>
        <taxon>Chloropicophyceae</taxon>
        <taxon>Chloropicales</taxon>
        <taxon>Chloropicaceae</taxon>
        <taxon>Chloropicon</taxon>
    </lineage>
</organism>
<evidence type="ECO:0000256" key="1">
    <source>
        <dbReference type="ARBA" id="ARBA00004430"/>
    </source>
</evidence>
<evidence type="ECO:0000313" key="9">
    <source>
        <dbReference type="Proteomes" id="UP001472866"/>
    </source>
</evidence>
<keyword evidence="4" id="KW-0433">Leucine-rich repeat</keyword>
<evidence type="ECO:0000259" key="7">
    <source>
        <dbReference type="PROSITE" id="PS50245"/>
    </source>
</evidence>
<dbReference type="InterPro" id="IPR003591">
    <property type="entry name" value="Leu-rich_rpt_typical-subtyp"/>
</dbReference>
<dbReference type="SUPFAM" id="SSF54236">
    <property type="entry name" value="Ubiquitin-like"/>
    <property type="match status" value="1"/>
</dbReference>
<comment type="subcellular location">
    <subcellularLocation>
        <location evidence="1">Cytoplasm</location>
        <location evidence="1">Cytoskeleton</location>
        <location evidence="1">Cilium axoneme</location>
    </subcellularLocation>
</comment>
<dbReference type="PANTHER" id="PTHR46545:SF1">
    <property type="entry name" value="LEUCINE-RICH REPEAT-CONTAINING PROTEIN 51"/>
    <property type="match status" value="1"/>
</dbReference>
<dbReference type="PANTHER" id="PTHR46545">
    <property type="entry name" value="LEUCINE-RICH REPEAT-CONTAINING PROTEIN 51"/>
    <property type="match status" value="1"/>
</dbReference>
<evidence type="ECO:0000256" key="6">
    <source>
        <dbReference type="ARBA" id="ARBA00023186"/>
    </source>
</evidence>
<dbReference type="Gene3D" id="2.30.30.190">
    <property type="entry name" value="CAP Gly-rich-like domain"/>
    <property type="match status" value="1"/>
</dbReference>
<evidence type="ECO:0000256" key="2">
    <source>
        <dbReference type="ARBA" id="ARBA00014223"/>
    </source>
</evidence>
<dbReference type="Gene3D" id="3.80.10.10">
    <property type="entry name" value="Ribonuclease Inhibitor"/>
    <property type="match status" value="3"/>
</dbReference>
<protein>
    <recommendedName>
        <fullName evidence="2">Leucine-rich repeat-containing protein 51</fullName>
    </recommendedName>
</protein>
<keyword evidence="3" id="KW-0963">Cytoplasm</keyword>
<keyword evidence="5" id="KW-0677">Repeat</keyword>
<evidence type="ECO:0000313" key="8">
    <source>
        <dbReference type="EMBL" id="WZN65400.1"/>
    </source>
</evidence>